<dbReference type="InterPro" id="IPR007148">
    <property type="entry name" value="SSU_processome_Utp12"/>
</dbReference>
<evidence type="ECO:0000313" key="6">
    <source>
        <dbReference type="EMBL" id="KAK8884995.1"/>
    </source>
</evidence>
<comment type="similarity">
    <text evidence="1">Belongs to the WD repeat PWP2 family.</text>
</comment>
<dbReference type="InterPro" id="IPR027145">
    <property type="entry name" value="PWP2"/>
</dbReference>
<feature type="repeat" description="WD" evidence="4">
    <location>
        <begin position="328"/>
        <end position="369"/>
    </location>
</feature>
<dbReference type="SMART" id="SM00320">
    <property type="entry name" value="WD40"/>
    <property type="match status" value="11"/>
</dbReference>
<accession>A0ABR2K1K8</accession>
<feature type="repeat" description="WD" evidence="4">
    <location>
        <begin position="370"/>
        <end position="411"/>
    </location>
</feature>
<evidence type="ECO:0000256" key="1">
    <source>
        <dbReference type="ARBA" id="ARBA00010226"/>
    </source>
</evidence>
<comment type="caution">
    <text evidence="6">The sequence shown here is derived from an EMBL/GenBank/DDBJ whole genome shotgun (WGS) entry which is preliminary data.</text>
</comment>
<dbReference type="PROSITE" id="PS50082">
    <property type="entry name" value="WD_REPEATS_2"/>
    <property type="match status" value="4"/>
</dbReference>
<name>A0ABR2K1K8_9EUKA</name>
<organism evidence="6 7">
    <name type="scientific">Tritrichomonas musculus</name>
    <dbReference type="NCBI Taxonomy" id="1915356"/>
    <lineage>
        <taxon>Eukaryota</taxon>
        <taxon>Metamonada</taxon>
        <taxon>Parabasalia</taxon>
        <taxon>Tritrichomonadida</taxon>
        <taxon>Tritrichomonadidae</taxon>
        <taxon>Tritrichomonas</taxon>
    </lineage>
</organism>
<evidence type="ECO:0000259" key="5">
    <source>
        <dbReference type="Pfam" id="PF04003"/>
    </source>
</evidence>
<dbReference type="InterPro" id="IPR001680">
    <property type="entry name" value="WD40_rpt"/>
</dbReference>
<evidence type="ECO:0000256" key="2">
    <source>
        <dbReference type="ARBA" id="ARBA00022574"/>
    </source>
</evidence>
<dbReference type="EMBL" id="JAPFFF010000008">
    <property type="protein sequence ID" value="KAK8884995.1"/>
    <property type="molecule type" value="Genomic_DNA"/>
</dbReference>
<dbReference type="Proteomes" id="UP001470230">
    <property type="component" value="Unassembled WGS sequence"/>
</dbReference>
<sequence>MTTMNSALDFVFSNLISGTYSGSSISFTPSGDQLVYPQGNRITIFDVSRGQSKTLEIEHPATIILVSVSPCGKYLISADRQNNVFLSEMEIGGFVYKKKFKHPITALSFGPNGFAIASSNKLTLYKHPTEITPLKPFVSNKRVGGHYESINSIDFSKDGRYFTTTSSDLTMRLFMTEPDEDFVPIILSGHRGRPLFATFSKADNKTIYSLGADGSFFVWQIQDDNSISIISRRRLDEESFENPKNRFQNITSAAFNGDALVAGFSKGTFKTYIIPNDQLPIKSAVTVDFSTERVRSITISNRYAAMTSQKLGELVVWDLQSGNVAQRTMSHYGGVTCFDYSPNGVVVATGGDDGKMKVWDTQTGTCLMTFDEHKGPITDIVFAESGRSVITCSYDGECKAFDVVRGRCFRTFTASNQNNNNEHIEFTRIAVDSHFDFLAACGRSNMTIYLWSIATGKLVEELQGHTGPVSSINFTPLCKLVTGSWDGTVRVWDFLDAHSSIAYDAKGEVTDTAISPDGKICAFSNANGRVMFYDLSTDNYISEISASLDARGGKRLEGERSASNSKWFFDTICFSPDSLYLVCGGKSKFICIYSIRQSDGGYKSPILMRRIQHTINTEFSGVEGFVKEYHGSGVAQQIMDAKLGKRQIIEAAVNQVKWCPTGRGIGAATPEGLLVFVSSDQRYVNPIELEADITPQKVEEAMEAHEFVKAVAMSIRLGHTERKLLLSVVSRIPYKAIEFVASQIPPRFASDFIQFLSEALRTSNQVQLILTWALATLKFNSRNLLADPAAIPAAHLLQRSISTRLEIVRKAAMQNLDLMNFICEQPDFENEDE</sequence>
<dbReference type="SUPFAM" id="SSF50978">
    <property type="entry name" value="WD40 repeat-like"/>
    <property type="match status" value="3"/>
</dbReference>
<dbReference type="CDD" id="cd00200">
    <property type="entry name" value="WD40"/>
    <property type="match status" value="1"/>
</dbReference>
<evidence type="ECO:0000256" key="4">
    <source>
        <dbReference type="PROSITE-ProRule" id="PRU00221"/>
    </source>
</evidence>
<feature type="domain" description="Small-subunit processome Utp12" evidence="5">
    <location>
        <begin position="721"/>
        <end position="823"/>
    </location>
</feature>
<gene>
    <name evidence="6" type="ORF">M9Y10_044123</name>
</gene>
<proteinExistence type="inferred from homology"/>
<dbReference type="PANTHER" id="PTHR19858:SF0">
    <property type="entry name" value="PERIODIC TRYPTOPHAN PROTEIN 2 HOMOLOG"/>
    <property type="match status" value="1"/>
</dbReference>
<dbReference type="PROSITE" id="PS00678">
    <property type="entry name" value="WD_REPEATS_1"/>
    <property type="match status" value="1"/>
</dbReference>
<evidence type="ECO:0000256" key="3">
    <source>
        <dbReference type="ARBA" id="ARBA00022737"/>
    </source>
</evidence>
<reference evidence="6 7" key="1">
    <citation type="submission" date="2024-04" db="EMBL/GenBank/DDBJ databases">
        <title>Tritrichomonas musculus Genome.</title>
        <authorList>
            <person name="Alves-Ferreira E."/>
            <person name="Grigg M."/>
            <person name="Lorenzi H."/>
            <person name="Galac M."/>
        </authorList>
    </citation>
    <scope>NUCLEOTIDE SEQUENCE [LARGE SCALE GENOMIC DNA]</scope>
    <source>
        <strain evidence="6 7">EAF2021</strain>
    </source>
</reference>
<keyword evidence="2 4" id="KW-0853">WD repeat</keyword>
<dbReference type="Pfam" id="PF00400">
    <property type="entry name" value="WD40"/>
    <property type="match status" value="4"/>
</dbReference>
<dbReference type="Gene3D" id="2.130.10.10">
    <property type="entry name" value="YVTN repeat-like/Quinoprotein amine dehydrogenase"/>
    <property type="match status" value="3"/>
</dbReference>
<dbReference type="InterPro" id="IPR015943">
    <property type="entry name" value="WD40/YVTN_repeat-like_dom_sf"/>
</dbReference>
<dbReference type="InterPro" id="IPR019775">
    <property type="entry name" value="WD40_repeat_CS"/>
</dbReference>
<dbReference type="PROSITE" id="PS50294">
    <property type="entry name" value="WD_REPEATS_REGION"/>
    <property type="match status" value="2"/>
</dbReference>
<dbReference type="Pfam" id="PF04003">
    <property type="entry name" value="Utp12"/>
    <property type="match status" value="1"/>
</dbReference>
<evidence type="ECO:0000313" key="7">
    <source>
        <dbReference type="Proteomes" id="UP001470230"/>
    </source>
</evidence>
<keyword evidence="7" id="KW-1185">Reference proteome</keyword>
<feature type="repeat" description="WD" evidence="4">
    <location>
        <begin position="462"/>
        <end position="493"/>
    </location>
</feature>
<dbReference type="PANTHER" id="PTHR19858">
    <property type="entry name" value="WD40 REPEAT PROTEIN"/>
    <property type="match status" value="1"/>
</dbReference>
<protein>
    <recommendedName>
        <fullName evidence="5">Small-subunit processome Utp12 domain-containing protein</fullName>
    </recommendedName>
</protein>
<dbReference type="InterPro" id="IPR036322">
    <property type="entry name" value="WD40_repeat_dom_sf"/>
</dbReference>
<keyword evidence="3" id="KW-0677">Repeat</keyword>
<feature type="repeat" description="WD" evidence="4">
    <location>
        <begin position="143"/>
        <end position="174"/>
    </location>
</feature>